<dbReference type="RefSeq" id="WP_116188342.1">
    <property type="nucleotide sequence ID" value="NZ_QTTN01000006.1"/>
</dbReference>
<sequence length="308" mass="36223">MLKQYLDIFNELIGRHLKESLIFKYDSFTGSHEYTPFFHFHDYQTEKRIGEFMRKYIFLYAYSENEVIQAYNKGRLANLEFAAKHALRERLPNRSGSRNGLYSELLLDLLLVMYRGNINKLATRAIYRQRTDNQEIKGFDGMHIVTNDNNNHELWFGQAKMGSLGYCLSDIEKDLINKTNIIYASEQLYFIADKEYSTLENSLALLDRINDISWSSENSSLSERAQQLKSFFIREKLKIVFPCLLAYSSPGTYEIPSNITNEIKNETHRLIQRFDSKFSSLIDIDYSIYIWFIPIRDLELIRKSVVAE</sequence>
<comment type="caution">
    <text evidence="2">The sequence shown here is derived from an EMBL/GenBank/DDBJ whole genome shotgun (WGS) entry which is preliminary data.</text>
</comment>
<keyword evidence="3" id="KW-1185">Reference proteome</keyword>
<reference evidence="2 3" key="1">
    <citation type="submission" date="2018-08" db="EMBL/GenBank/DDBJ databases">
        <title>Genomic Encyclopedia of Type Strains, Phase III (KMG-III): the genomes of soil and plant-associated and newly described type strains.</title>
        <authorList>
            <person name="Whitman W."/>
        </authorList>
    </citation>
    <scope>NUCLEOTIDE SEQUENCE [LARGE SCALE GENOMIC DNA]</scope>
    <source>
        <strain evidence="2 3">CGMCC 1.10966</strain>
    </source>
</reference>
<evidence type="ECO:0000259" key="1">
    <source>
        <dbReference type="Pfam" id="PF08878"/>
    </source>
</evidence>
<gene>
    <name evidence="2" type="ORF">A8990_106115</name>
</gene>
<name>A0A3D9SBF5_9BACL</name>
<dbReference type="EMBL" id="QTTN01000006">
    <property type="protein sequence ID" value="REE90610.1"/>
    <property type="molecule type" value="Genomic_DNA"/>
</dbReference>
<accession>A0A3D9SBF5</accession>
<evidence type="ECO:0000313" key="3">
    <source>
        <dbReference type="Proteomes" id="UP000256304"/>
    </source>
</evidence>
<organism evidence="2 3">
    <name type="scientific">Paenibacillus taihuensis</name>
    <dbReference type="NCBI Taxonomy" id="1156355"/>
    <lineage>
        <taxon>Bacteria</taxon>
        <taxon>Bacillati</taxon>
        <taxon>Bacillota</taxon>
        <taxon>Bacilli</taxon>
        <taxon>Bacillales</taxon>
        <taxon>Paenibacillaceae</taxon>
        <taxon>Paenibacillus</taxon>
    </lineage>
</organism>
<dbReference type="Proteomes" id="UP000256304">
    <property type="component" value="Unassembled WGS sequence"/>
</dbReference>
<dbReference type="InterPro" id="IPR014976">
    <property type="entry name" value="AbpA_HamA_C"/>
</dbReference>
<dbReference type="AlphaFoldDB" id="A0A3D9SBF5"/>
<protein>
    <submittedName>
        <fullName evidence="2">Uncharacterized protein DUF1837</fullName>
    </submittedName>
</protein>
<evidence type="ECO:0000313" key="2">
    <source>
        <dbReference type="EMBL" id="REE90610.1"/>
    </source>
</evidence>
<feature type="domain" description="Anti-bacteriophage protein A/HamA C-terminal" evidence="1">
    <location>
        <begin position="37"/>
        <end position="306"/>
    </location>
</feature>
<dbReference type="Pfam" id="PF08878">
    <property type="entry name" value="HamA"/>
    <property type="match status" value="1"/>
</dbReference>
<dbReference type="OrthoDB" id="2080448at2"/>
<proteinExistence type="predicted"/>